<accession>A0AAW0G535</accession>
<keyword evidence="2" id="KW-1185">Reference proteome</keyword>
<gene>
    <name evidence="1" type="ORF">QCA50_011297</name>
</gene>
<reference evidence="1 2" key="1">
    <citation type="submission" date="2022-09" db="EMBL/GenBank/DDBJ databases">
        <authorList>
            <person name="Palmer J.M."/>
        </authorList>
    </citation>
    <scope>NUCLEOTIDE SEQUENCE [LARGE SCALE GENOMIC DNA]</scope>
    <source>
        <strain evidence="1 2">DSM 7382</strain>
    </source>
</reference>
<sequence length="170" mass="18692">MSHPNLKCHSVVSVFTTTGAVLAFCAPPGFLRRLLDAFTLPLSGLLTARFLLHLRRLTAGDLALRSTTLSVSTDGSASLMTDPQSTMRRTMSNMLDDFGEDPVSRAGTIEATEMKPRNNIQVYSVDICITATRTPRLSSTEVNDLEMPCGNCARCQEEREVRRAELDLDL</sequence>
<dbReference type="AlphaFoldDB" id="A0AAW0G535"/>
<comment type="caution">
    <text evidence="1">The sequence shown here is derived from an EMBL/GenBank/DDBJ whole genome shotgun (WGS) entry which is preliminary data.</text>
</comment>
<proteinExistence type="predicted"/>
<name>A0AAW0G535_9APHY</name>
<dbReference type="Proteomes" id="UP001385951">
    <property type="component" value="Unassembled WGS sequence"/>
</dbReference>
<organism evidence="1 2">
    <name type="scientific">Cerrena zonata</name>
    <dbReference type="NCBI Taxonomy" id="2478898"/>
    <lineage>
        <taxon>Eukaryota</taxon>
        <taxon>Fungi</taxon>
        <taxon>Dikarya</taxon>
        <taxon>Basidiomycota</taxon>
        <taxon>Agaricomycotina</taxon>
        <taxon>Agaricomycetes</taxon>
        <taxon>Polyporales</taxon>
        <taxon>Cerrenaceae</taxon>
        <taxon>Cerrena</taxon>
    </lineage>
</organism>
<evidence type="ECO:0000313" key="2">
    <source>
        <dbReference type="Proteomes" id="UP001385951"/>
    </source>
</evidence>
<dbReference type="EMBL" id="JASBNA010000020">
    <property type="protein sequence ID" value="KAK7685434.1"/>
    <property type="molecule type" value="Genomic_DNA"/>
</dbReference>
<protein>
    <submittedName>
        <fullName evidence="1">Uncharacterized protein</fullName>
    </submittedName>
</protein>
<evidence type="ECO:0000313" key="1">
    <source>
        <dbReference type="EMBL" id="KAK7685434.1"/>
    </source>
</evidence>